<dbReference type="PANTHER" id="PTHR30126:SF40">
    <property type="entry name" value="HTH-TYPE TRANSCRIPTIONAL REGULATOR GLTR"/>
    <property type="match status" value="1"/>
</dbReference>
<evidence type="ECO:0000256" key="4">
    <source>
        <dbReference type="ARBA" id="ARBA00023163"/>
    </source>
</evidence>
<evidence type="ECO:0000256" key="2">
    <source>
        <dbReference type="ARBA" id="ARBA00023015"/>
    </source>
</evidence>
<dbReference type="RefSeq" id="WP_173748834.1">
    <property type="nucleotide sequence ID" value="NZ_JAAITA010000005.1"/>
</dbReference>
<sequence>MEMKQLQYFVVSAEAGSLSKAAELLYTTQPHVSMTIQKLESSLGVPLLKRSKKGVVITKEGELVYEQVREILKSLQTIQDVKNLEKKEPLLVAAMPSSCFAGIFASFYAKAEGMQAGYWEGALDKVIHRTAHRQAQVGLVFISSHQKKASERLLKKMRLEFHLLRETKLALYVGPKSPYYEQKTIKKADLQKISLVQNMAEEIPSFYNLNSRHLKGEIPDGAKAVNGVLVNSAHAMKQLLLKTELGNISTGFDLCCDKKSRLHKLELEDCGADISCGYVRRADTEPGICTKQFLEFLEDKFAEMH</sequence>
<gene>
    <name evidence="6" type="ORF">G5A70_06330</name>
</gene>
<comment type="similarity">
    <text evidence="1">Belongs to the LysR transcriptional regulatory family.</text>
</comment>
<name>A0ABX2I9J1_BLAHA</name>
<dbReference type="Proteomes" id="UP000822142">
    <property type="component" value="Unassembled WGS sequence"/>
</dbReference>
<reference evidence="6 7" key="1">
    <citation type="journal article" date="2020" name="Cell Host Microbe">
        <title>Functional and Genomic Variation between Human-Derived Isolates of Lachnospiraceae Reveals Inter- and Intra-Species Diversity.</title>
        <authorList>
            <person name="Sorbara M.T."/>
            <person name="Littmann E.R."/>
            <person name="Fontana E."/>
            <person name="Moody T.U."/>
            <person name="Kohout C.E."/>
            <person name="Gjonbalaj M."/>
            <person name="Eaton V."/>
            <person name="Seok R."/>
            <person name="Leiner I.M."/>
            <person name="Pamer E.G."/>
        </authorList>
    </citation>
    <scope>NUCLEOTIDE SEQUENCE [LARGE SCALE GENOMIC DNA]</scope>
    <source>
        <strain evidence="6 7">MSK.15.26</strain>
    </source>
</reference>
<keyword evidence="3" id="KW-0238">DNA-binding</keyword>
<dbReference type="InterPro" id="IPR036390">
    <property type="entry name" value="WH_DNA-bd_sf"/>
</dbReference>
<keyword evidence="7" id="KW-1185">Reference proteome</keyword>
<evidence type="ECO:0000259" key="5">
    <source>
        <dbReference type="PROSITE" id="PS50931"/>
    </source>
</evidence>
<evidence type="ECO:0000256" key="3">
    <source>
        <dbReference type="ARBA" id="ARBA00023125"/>
    </source>
</evidence>
<dbReference type="InterPro" id="IPR000847">
    <property type="entry name" value="LysR_HTH_N"/>
</dbReference>
<evidence type="ECO:0000313" key="6">
    <source>
        <dbReference type="EMBL" id="NSJ85792.1"/>
    </source>
</evidence>
<dbReference type="InterPro" id="IPR036388">
    <property type="entry name" value="WH-like_DNA-bd_sf"/>
</dbReference>
<dbReference type="SUPFAM" id="SSF53850">
    <property type="entry name" value="Periplasmic binding protein-like II"/>
    <property type="match status" value="1"/>
</dbReference>
<dbReference type="Gene3D" id="1.10.10.10">
    <property type="entry name" value="Winged helix-like DNA-binding domain superfamily/Winged helix DNA-binding domain"/>
    <property type="match status" value="1"/>
</dbReference>
<evidence type="ECO:0000313" key="7">
    <source>
        <dbReference type="Proteomes" id="UP000822142"/>
    </source>
</evidence>
<comment type="caution">
    <text evidence="6">The sequence shown here is derived from an EMBL/GenBank/DDBJ whole genome shotgun (WGS) entry which is preliminary data.</text>
</comment>
<dbReference type="PANTHER" id="PTHR30126">
    <property type="entry name" value="HTH-TYPE TRANSCRIPTIONAL REGULATOR"/>
    <property type="match status" value="1"/>
</dbReference>
<dbReference type="Pfam" id="PF00126">
    <property type="entry name" value="HTH_1"/>
    <property type="match status" value="1"/>
</dbReference>
<protein>
    <submittedName>
        <fullName evidence="6">LysR family transcriptional regulator</fullName>
    </submittedName>
</protein>
<dbReference type="PRINTS" id="PR00039">
    <property type="entry name" value="HTHLYSR"/>
</dbReference>
<keyword evidence="2" id="KW-0805">Transcription regulation</keyword>
<feature type="domain" description="HTH lysR-type" evidence="5">
    <location>
        <begin position="1"/>
        <end position="58"/>
    </location>
</feature>
<dbReference type="EMBL" id="JAAITA010000005">
    <property type="protein sequence ID" value="NSJ85792.1"/>
    <property type="molecule type" value="Genomic_DNA"/>
</dbReference>
<organism evidence="6 7">
    <name type="scientific">Blautia hansenii</name>
    <name type="common">Ruminococcus hansenii</name>
    <dbReference type="NCBI Taxonomy" id="1322"/>
    <lineage>
        <taxon>Bacteria</taxon>
        <taxon>Bacillati</taxon>
        <taxon>Bacillota</taxon>
        <taxon>Clostridia</taxon>
        <taxon>Lachnospirales</taxon>
        <taxon>Lachnospiraceae</taxon>
        <taxon>Blautia</taxon>
    </lineage>
</organism>
<dbReference type="PROSITE" id="PS50931">
    <property type="entry name" value="HTH_LYSR"/>
    <property type="match status" value="1"/>
</dbReference>
<proteinExistence type="inferred from homology"/>
<dbReference type="SUPFAM" id="SSF46785">
    <property type="entry name" value="Winged helix' DNA-binding domain"/>
    <property type="match status" value="1"/>
</dbReference>
<keyword evidence="4" id="KW-0804">Transcription</keyword>
<evidence type="ECO:0000256" key="1">
    <source>
        <dbReference type="ARBA" id="ARBA00009437"/>
    </source>
</evidence>
<accession>A0ABX2I9J1</accession>